<feature type="signal peptide" evidence="9">
    <location>
        <begin position="1"/>
        <end position="19"/>
    </location>
</feature>
<keyword evidence="5 7" id="KW-0479">Metal-binding</keyword>
<evidence type="ECO:0000256" key="4">
    <source>
        <dbReference type="ARBA" id="ARBA00022525"/>
    </source>
</evidence>
<feature type="binding site" evidence="7">
    <location>
        <position position="98"/>
    </location>
    <ligand>
        <name>oxalate</name>
        <dbReference type="ChEBI" id="CHEBI:30623"/>
    </ligand>
</feature>
<organism evidence="11 12">
    <name type="scientific">Apatococcus fuscideae</name>
    <dbReference type="NCBI Taxonomy" id="2026836"/>
    <lineage>
        <taxon>Eukaryota</taxon>
        <taxon>Viridiplantae</taxon>
        <taxon>Chlorophyta</taxon>
        <taxon>core chlorophytes</taxon>
        <taxon>Trebouxiophyceae</taxon>
        <taxon>Chlorellales</taxon>
        <taxon>Chlorellaceae</taxon>
        <taxon>Apatococcus</taxon>
    </lineage>
</organism>
<comment type="caution">
    <text evidence="11">The sequence shown here is derived from an EMBL/GenBank/DDBJ whole genome shotgun (WGS) entry which is preliminary data.</text>
</comment>
<dbReference type="InterPro" id="IPR006045">
    <property type="entry name" value="Cupin_1"/>
</dbReference>
<feature type="domain" description="Cupin type-1" evidence="10">
    <location>
        <begin position="50"/>
        <end position="200"/>
    </location>
</feature>
<comment type="subcellular location">
    <subcellularLocation>
        <location evidence="1 9">Secreted</location>
        <location evidence="1 9">Extracellular space</location>
        <location evidence="1 9">Apoplast</location>
    </subcellularLocation>
</comment>
<evidence type="ECO:0000256" key="7">
    <source>
        <dbReference type="PIRSR" id="PIRSR601929-1"/>
    </source>
</evidence>
<comment type="similarity">
    <text evidence="2 9">Belongs to the germin family.</text>
</comment>
<gene>
    <name evidence="11" type="ORF">WJX84_003464</name>
</gene>
<dbReference type="PRINTS" id="PR00325">
    <property type="entry name" value="GERMIN"/>
</dbReference>
<feature type="binding site" evidence="8">
    <location>
        <position position="149"/>
    </location>
    <ligand>
        <name>Mn(2+)</name>
        <dbReference type="ChEBI" id="CHEBI:29035"/>
    </ligand>
</feature>
<keyword evidence="9" id="KW-0732">Signal</keyword>
<protein>
    <recommendedName>
        <fullName evidence="9">Germin-like protein</fullName>
    </recommendedName>
</protein>
<sequence length="244" mass="25221">MALNGYLLALACLSVQAAAQLAPTASPTYLSTPSFMTELQQRLMFQGTSLRFTFPTASVNSAAGTVRPMDLSTDPVLGTLPNGGISQNVDYFAPCTINVPHVHPRGSEIYYVISGTVEAGIQEEASTGRFISANVTAGQNVVVPQGLLHYIQNNECTGVSLLQIWNNADPGTVIVYANLVNNFPDRALAAFTGLDATAIATLKIAVPAPTSPLAQSQSCLARCAAASSTASSSAAPAAAAPMMG</sequence>
<dbReference type="GO" id="GO:0030145">
    <property type="term" value="F:manganese ion binding"/>
    <property type="evidence" value="ECO:0007669"/>
    <property type="project" value="UniProtKB-UniRule"/>
</dbReference>
<dbReference type="PANTHER" id="PTHR31238">
    <property type="entry name" value="GERMIN-LIKE PROTEIN SUBFAMILY 3 MEMBER 3"/>
    <property type="match status" value="1"/>
</dbReference>
<dbReference type="Gene3D" id="2.60.120.10">
    <property type="entry name" value="Jelly Rolls"/>
    <property type="match status" value="1"/>
</dbReference>
<evidence type="ECO:0000256" key="1">
    <source>
        <dbReference type="ARBA" id="ARBA00004271"/>
    </source>
</evidence>
<evidence type="ECO:0000256" key="9">
    <source>
        <dbReference type="RuleBase" id="RU366015"/>
    </source>
</evidence>
<dbReference type="SMART" id="SM00835">
    <property type="entry name" value="Cupin_1"/>
    <property type="match status" value="1"/>
</dbReference>
<evidence type="ECO:0000256" key="5">
    <source>
        <dbReference type="ARBA" id="ARBA00022723"/>
    </source>
</evidence>
<dbReference type="Pfam" id="PF00190">
    <property type="entry name" value="Cupin_1"/>
    <property type="match status" value="1"/>
</dbReference>
<dbReference type="EMBL" id="JALJOV010000658">
    <property type="protein sequence ID" value="KAK9862078.1"/>
    <property type="molecule type" value="Genomic_DNA"/>
</dbReference>
<dbReference type="InterPro" id="IPR001929">
    <property type="entry name" value="Germin"/>
</dbReference>
<keyword evidence="4 9" id="KW-0964">Secreted</keyword>
<feature type="binding site" evidence="7">
    <location>
        <position position="103"/>
    </location>
    <ligand>
        <name>oxalate</name>
        <dbReference type="ChEBI" id="CHEBI:30623"/>
    </ligand>
</feature>
<keyword evidence="6 7" id="KW-0464">Manganese</keyword>
<accession>A0AAW1T0C9</accession>
<evidence type="ECO:0000256" key="6">
    <source>
        <dbReference type="ARBA" id="ARBA00023211"/>
    </source>
</evidence>
<dbReference type="GO" id="GO:0048046">
    <property type="term" value="C:apoplast"/>
    <property type="evidence" value="ECO:0007669"/>
    <property type="project" value="UniProtKB-SubCell"/>
</dbReference>
<evidence type="ECO:0000256" key="3">
    <source>
        <dbReference type="ARBA" id="ARBA00022523"/>
    </source>
</evidence>
<evidence type="ECO:0000259" key="10">
    <source>
        <dbReference type="SMART" id="SM00835"/>
    </source>
</evidence>
<dbReference type="Proteomes" id="UP001485043">
    <property type="component" value="Unassembled WGS sequence"/>
</dbReference>
<keyword evidence="12" id="KW-1185">Reference proteome</keyword>
<evidence type="ECO:0000313" key="11">
    <source>
        <dbReference type="EMBL" id="KAK9862078.1"/>
    </source>
</evidence>
<feature type="binding site" evidence="7">
    <location>
        <position position="108"/>
    </location>
    <ligand>
        <name>oxalate</name>
        <dbReference type="ChEBI" id="CHEBI:30623"/>
    </ligand>
</feature>
<reference evidence="11 12" key="1">
    <citation type="journal article" date="2024" name="Nat. Commun.">
        <title>Phylogenomics reveals the evolutionary origins of lichenization in chlorophyte algae.</title>
        <authorList>
            <person name="Puginier C."/>
            <person name="Libourel C."/>
            <person name="Otte J."/>
            <person name="Skaloud P."/>
            <person name="Haon M."/>
            <person name="Grisel S."/>
            <person name="Petersen M."/>
            <person name="Berrin J.G."/>
            <person name="Delaux P.M."/>
            <person name="Dal Grande F."/>
            <person name="Keller J."/>
        </authorList>
    </citation>
    <scope>NUCLEOTIDE SEQUENCE [LARGE SCALE GENOMIC DNA]</scope>
    <source>
        <strain evidence="11 12">SAG 2523</strain>
    </source>
</reference>
<feature type="chain" id="PRO_5043096584" description="Germin-like protein" evidence="9">
    <location>
        <begin position="20"/>
        <end position="244"/>
    </location>
</feature>
<dbReference type="InterPro" id="IPR014710">
    <property type="entry name" value="RmlC-like_jellyroll"/>
</dbReference>
<evidence type="ECO:0000256" key="2">
    <source>
        <dbReference type="ARBA" id="ARBA00007456"/>
    </source>
</evidence>
<name>A0AAW1T0C9_9CHLO</name>
<feature type="binding site" evidence="8">
    <location>
        <position position="103"/>
    </location>
    <ligand>
        <name>Mn(2+)</name>
        <dbReference type="ChEBI" id="CHEBI:29035"/>
    </ligand>
</feature>
<dbReference type="AlphaFoldDB" id="A0AAW1T0C9"/>
<feature type="binding site" evidence="7">
    <location>
        <position position="88"/>
    </location>
    <ligand>
        <name>oxalate</name>
        <dbReference type="ChEBI" id="CHEBI:30623"/>
    </ligand>
</feature>
<proteinExistence type="inferred from homology"/>
<feature type="binding site" evidence="8">
    <location>
        <position position="101"/>
    </location>
    <ligand>
        <name>Mn(2+)</name>
        <dbReference type="ChEBI" id="CHEBI:29035"/>
    </ligand>
</feature>
<dbReference type="SUPFAM" id="SSF51182">
    <property type="entry name" value="RmlC-like cupins"/>
    <property type="match status" value="1"/>
</dbReference>
<dbReference type="InterPro" id="IPR011051">
    <property type="entry name" value="RmlC_Cupin_sf"/>
</dbReference>
<evidence type="ECO:0000313" key="12">
    <source>
        <dbReference type="Proteomes" id="UP001485043"/>
    </source>
</evidence>
<keyword evidence="3 9" id="KW-0052">Apoplast</keyword>
<evidence type="ECO:0000256" key="8">
    <source>
        <dbReference type="PIRSR" id="PIRSR601929-2"/>
    </source>
</evidence>
<feature type="binding site" evidence="8">
    <location>
        <position position="108"/>
    </location>
    <ligand>
        <name>Mn(2+)</name>
        <dbReference type="ChEBI" id="CHEBI:29035"/>
    </ligand>
</feature>